<dbReference type="InterPro" id="IPR018247">
    <property type="entry name" value="EF_Hand_1_Ca_BS"/>
</dbReference>
<reference evidence="6" key="1">
    <citation type="submission" date="2020-12" db="EMBL/GenBank/DDBJ databases">
        <title>Metabolic potential, ecology and presence of endohyphal bacteria is reflected in genomic diversity of Mucoromycotina.</title>
        <authorList>
            <person name="Muszewska A."/>
            <person name="Okrasinska A."/>
            <person name="Steczkiewicz K."/>
            <person name="Drgas O."/>
            <person name="Orlowska M."/>
            <person name="Perlinska-Lenart U."/>
            <person name="Aleksandrzak-Piekarczyk T."/>
            <person name="Szatraj K."/>
            <person name="Zielenkiewicz U."/>
            <person name="Pilsyk S."/>
            <person name="Malc E."/>
            <person name="Mieczkowski P."/>
            <person name="Kruszewska J.S."/>
            <person name="Biernat P."/>
            <person name="Pawlowska J."/>
        </authorList>
    </citation>
    <scope>NUCLEOTIDE SEQUENCE</scope>
    <source>
        <strain evidence="6">CBS 226.32</strain>
    </source>
</reference>
<dbReference type="GO" id="GO:0005509">
    <property type="term" value="F:calcium ion binding"/>
    <property type="evidence" value="ECO:0007669"/>
    <property type="project" value="InterPro"/>
</dbReference>
<evidence type="ECO:0000256" key="1">
    <source>
        <dbReference type="ARBA" id="ARBA00022729"/>
    </source>
</evidence>
<dbReference type="Proteomes" id="UP000650833">
    <property type="component" value="Unassembled WGS sequence"/>
</dbReference>
<dbReference type="InterPro" id="IPR002048">
    <property type="entry name" value="EF_hand_dom"/>
</dbReference>
<keyword evidence="4" id="KW-0812">Transmembrane</keyword>
<dbReference type="Pfam" id="PF13499">
    <property type="entry name" value="EF-hand_7"/>
    <property type="match status" value="1"/>
</dbReference>
<accession>A0A8H7RDR1</accession>
<dbReference type="Gene3D" id="1.10.238.10">
    <property type="entry name" value="EF-hand"/>
    <property type="match status" value="1"/>
</dbReference>
<keyword evidence="3" id="KW-0106">Calcium</keyword>
<keyword evidence="4" id="KW-1133">Transmembrane helix</keyword>
<feature type="transmembrane region" description="Helical" evidence="4">
    <location>
        <begin position="6"/>
        <end position="23"/>
    </location>
</feature>
<comment type="caution">
    <text evidence="6">The sequence shown here is derived from an EMBL/GenBank/DDBJ whole genome shotgun (WGS) entry which is preliminary data.</text>
</comment>
<keyword evidence="2" id="KW-0677">Repeat</keyword>
<dbReference type="InterPro" id="IPR052110">
    <property type="entry name" value="MCFD2-like"/>
</dbReference>
<dbReference type="PROSITE" id="PS00018">
    <property type="entry name" value="EF_HAND_1"/>
    <property type="match status" value="2"/>
</dbReference>
<gene>
    <name evidence="6" type="ORF">INT46_001046</name>
</gene>
<dbReference type="OrthoDB" id="289247at2759"/>
<sequence>MITLFVHSFSFISYFIFSFSTWFREMRTTLILVIFSLMISIVYAGPGTHQYKEPHSNYGDEKKHKQHIQEHMKAMSKDDEENVPELSEQDMIYYLFVIHDTNGDGYLDGHELRAAFTDFDEDEQQGEDQDITLQEVTDMVDHVLLEDDKNGDGLISWSEYLESQLYHDN</sequence>
<name>A0A8H7RDR1_9FUNG</name>
<evidence type="ECO:0000256" key="3">
    <source>
        <dbReference type="ARBA" id="ARBA00022837"/>
    </source>
</evidence>
<dbReference type="PANTHER" id="PTHR23104">
    <property type="entry name" value="MULTIPLE COAGULATION FACTOR DEFICIENCY PROTEIN 2 NEURAL STEM CELL DERIVED NEURONAL SURVIVAL PROTEIN"/>
    <property type="match status" value="1"/>
</dbReference>
<organism evidence="6 7">
    <name type="scientific">Mucor plumbeus</name>
    <dbReference type="NCBI Taxonomy" id="97098"/>
    <lineage>
        <taxon>Eukaryota</taxon>
        <taxon>Fungi</taxon>
        <taxon>Fungi incertae sedis</taxon>
        <taxon>Mucoromycota</taxon>
        <taxon>Mucoromycotina</taxon>
        <taxon>Mucoromycetes</taxon>
        <taxon>Mucorales</taxon>
        <taxon>Mucorineae</taxon>
        <taxon>Mucoraceae</taxon>
        <taxon>Mucor</taxon>
    </lineage>
</organism>
<evidence type="ECO:0000313" key="7">
    <source>
        <dbReference type="Proteomes" id="UP000650833"/>
    </source>
</evidence>
<proteinExistence type="predicted"/>
<dbReference type="AlphaFoldDB" id="A0A8H7RDR1"/>
<keyword evidence="7" id="KW-1185">Reference proteome</keyword>
<feature type="domain" description="EF-hand" evidence="5">
    <location>
        <begin position="87"/>
        <end position="122"/>
    </location>
</feature>
<evidence type="ECO:0000313" key="6">
    <source>
        <dbReference type="EMBL" id="KAG2208377.1"/>
    </source>
</evidence>
<dbReference type="PROSITE" id="PS50222">
    <property type="entry name" value="EF_HAND_2"/>
    <property type="match status" value="1"/>
</dbReference>
<feature type="transmembrane region" description="Helical" evidence="4">
    <location>
        <begin position="30"/>
        <end position="46"/>
    </location>
</feature>
<keyword evidence="1" id="KW-0732">Signal</keyword>
<protein>
    <recommendedName>
        <fullName evidence="5">EF-hand domain-containing protein</fullName>
    </recommendedName>
</protein>
<evidence type="ECO:0000256" key="2">
    <source>
        <dbReference type="ARBA" id="ARBA00022737"/>
    </source>
</evidence>
<dbReference type="EMBL" id="JAEPRC010000113">
    <property type="protein sequence ID" value="KAG2208377.1"/>
    <property type="molecule type" value="Genomic_DNA"/>
</dbReference>
<dbReference type="SUPFAM" id="SSF47473">
    <property type="entry name" value="EF-hand"/>
    <property type="match status" value="1"/>
</dbReference>
<keyword evidence="4" id="KW-0472">Membrane</keyword>
<dbReference type="InterPro" id="IPR011992">
    <property type="entry name" value="EF-hand-dom_pair"/>
</dbReference>
<dbReference type="PANTHER" id="PTHR23104:SF1">
    <property type="entry name" value="EF-HAND DOMAIN-CONTAINING PROTEIN"/>
    <property type="match status" value="1"/>
</dbReference>
<evidence type="ECO:0000259" key="5">
    <source>
        <dbReference type="PROSITE" id="PS50222"/>
    </source>
</evidence>
<evidence type="ECO:0000256" key="4">
    <source>
        <dbReference type="SAM" id="Phobius"/>
    </source>
</evidence>